<evidence type="ECO:0000256" key="1">
    <source>
        <dbReference type="SAM" id="MobiDB-lite"/>
    </source>
</evidence>
<protein>
    <submittedName>
        <fullName evidence="2">Uncharacterized protein</fullName>
    </submittedName>
</protein>
<organism evidence="2 3">
    <name type="scientific">Austropuccinia psidii MF-1</name>
    <dbReference type="NCBI Taxonomy" id="1389203"/>
    <lineage>
        <taxon>Eukaryota</taxon>
        <taxon>Fungi</taxon>
        <taxon>Dikarya</taxon>
        <taxon>Basidiomycota</taxon>
        <taxon>Pucciniomycotina</taxon>
        <taxon>Pucciniomycetes</taxon>
        <taxon>Pucciniales</taxon>
        <taxon>Sphaerophragmiaceae</taxon>
        <taxon>Austropuccinia</taxon>
    </lineage>
</organism>
<evidence type="ECO:0000313" key="2">
    <source>
        <dbReference type="EMBL" id="MBW0524610.1"/>
    </source>
</evidence>
<comment type="caution">
    <text evidence="2">The sequence shown here is derived from an EMBL/GenBank/DDBJ whole genome shotgun (WGS) entry which is preliminary data.</text>
</comment>
<evidence type="ECO:0000313" key="3">
    <source>
        <dbReference type="Proteomes" id="UP000765509"/>
    </source>
</evidence>
<name>A0A9Q3EKA9_9BASI</name>
<feature type="compositionally biased region" description="Acidic residues" evidence="1">
    <location>
        <begin position="29"/>
        <end position="44"/>
    </location>
</feature>
<feature type="region of interest" description="Disordered" evidence="1">
    <location>
        <begin position="28"/>
        <end position="55"/>
    </location>
</feature>
<sequence length="271" mass="32274">MLGWQTGPPRGMELCSMQKMKYWFSKEEVEGDQEVETQEPEQEPSTEALSNQIKPEEPKSLAWYLDKAIKENKEWATFDPKRWEEGKTRNLPPSSEYDDYIKNKNHQVNNLILSPCPDFWKIDDESENNKAYIWKRDEKSNWYMEEVNEEKKENKMIFKPIATNGMLCQILVNGSEIIEGPPIHSRINLIDIFSKQKSPQDMEIEIEIEINNDKYCEDSLEDLRKMNNLSRNRIKKNLIKLMNSKYMKFLKILQRRKQSTLRLMKIFVRPT</sequence>
<dbReference type="EMBL" id="AVOT02031163">
    <property type="protein sequence ID" value="MBW0524610.1"/>
    <property type="molecule type" value="Genomic_DNA"/>
</dbReference>
<dbReference type="Proteomes" id="UP000765509">
    <property type="component" value="Unassembled WGS sequence"/>
</dbReference>
<reference evidence="2" key="1">
    <citation type="submission" date="2021-03" db="EMBL/GenBank/DDBJ databases">
        <title>Draft genome sequence of rust myrtle Austropuccinia psidii MF-1, a brazilian biotype.</title>
        <authorList>
            <person name="Quecine M.C."/>
            <person name="Pachon D.M.R."/>
            <person name="Bonatelli M.L."/>
            <person name="Correr F.H."/>
            <person name="Franceschini L.M."/>
            <person name="Leite T.F."/>
            <person name="Margarido G.R.A."/>
            <person name="Almeida C.A."/>
            <person name="Ferrarezi J.A."/>
            <person name="Labate C.A."/>
        </authorList>
    </citation>
    <scope>NUCLEOTIDE SEQUENCE</scope>
    <source>
        <strain evidence="2">MF-1</strain>
    </source>
</reference>
<proteinExistence type="predicted"/>
<accession>A0A9Q3EKA9</accession>
<gene>
    <name evidence="2" type="ORF">O181_064325</name>
</gene>
<keyword evidence="3" id="KW-1185">Reference proteome</keyword>
<dbReference type="AlphaFoldDB" id="A0A9Q3EKA9"/>